<dbReference type="SUPFAM" id="SSF48726">
    <property type="entry name" value="Immunoglobulin"/>
    <property type="match status" value="1"/>
</dbReference>
<reference evidence="1" key="1">
    <citation type="journal article" date="2020" name="Ecol. Evol.">
        <title>Genome structure and content of the rice root-knot nematode (Meloidogyne graminicola).</title>
        <authorList>
            <person name="Phan N.T."/>
            <person name="Danchin E.G.J."/>
            <person name="Klopp C."/>
            <person name="Perfus-Barbeoch L."/>
            <person name="Kozlowski D.K."/>
            <person name="Koutsovoulos G.D."/>
            <person name="Lopez-Roques C."/>
            <person name="Bouchez O."/>
            <person name="Zahm M."/>
            <person name="Besnard G."/>
            <person name="Bellafiore S."/>
        </authorList>
    </citation>
    <scope>NUCLEOTIDE SEQUENCE</scope>
    <source>
        <strain evidence="1">VN-18</strain>
    </source>
</reference>
<dbReference type="InterPro" id="IPR013783">
    <property type="entry name" value="Ig-like_fold"/>
</dbReference>
<dbReference type="InterPro" id="IPR036116">
    <property type="entry name" value="FN3_sf"/>
</dbReference>
<evidence type="ECO:0000313" key="2">
    <source>
        <dbReference type="Proteomes" id="UP000605970"/>
    </source>
</evidence>
<comment type="caution">
    <text evidence="1">The sequence shown here is derived from an EMBL/GenBank/DDBJ whole genome shotgun (WGS) entry which is preliminary data.</text>
</comment>
<dbReference type="InterPro" id="IPR036179">
    <property type="entry name" value="Ig-like_dom_sf"/>
</dbReference>
<keyword evidence="2" id="KW-1185">Reference proteome</keyword>
<dbReference type="OrthoDB" id="5843172at2759"/>
<evidence type="ECO:0008006" key="3">
    <source>
        <dbReference type="Google" id="ProtNLM"/>
    </source>
</evidence>
<proteinExistence type="predicted"/>
<gene>
    <name evidence="1" type="ORF">Mgra_00008846</name>
</gene>
<organism evidence="1 2">
    <name type="scientific">Meloidogyne graminicola</name>
    <dbReference type="NCBI Taxonomy" id="189291"/>
    <lineage>
        <taxon>Eukaryota</taxon>
        <taxon>Metazoa</taxon>
        <taxon>Ecdysozoa</taxon>
        <taxon>Nematoda</taxon>
        <taxon>Chromadorea</taxon>
        <taxon>Rhabditida</taxon>
        <taxon>Tylenchina</taxon>
        <taxon>Tylenchomorpha</taxon>
        <taxon>Tylenchoidea</taxon>
        <taxon>Meloidogynidae</taxon>
        <taxon>Meloidogyninae</taxon>
        <taxon>Meloidogyne</taxon>
    </lineage>
</organism>
<evidence type="ECO:0000313" key="1">
    <source>
        <dbReference type="EMBL" id="KAF7630880.1"/>
    </source>
</evidence>
<sequence>MLQIKRTKSEDYGLYKCRVSDDFGETEAIVHLSIATVQSPLPSPPEMPRQCCSRRGVSKRCLIMCGMSDSETRRYVPRPFMSLNCSGEIAKIPSECLYLCDHQQRAPNLMPSHCLQFVTTAEECRLSGIHNRPSVIRNLKAQINTENIGTISINLNYDNSERADIYYIYWRSEGGNWQYKTSIGTNKKLITNSKIDELVVVAANSFGFSQPSQLFLKEGKWVKNYKK</sequence>
<dbReference type="EMBL" id="JABEBT010000126">
    <property type="protein sequence ID" value="KAF7630880.1"/>
    <property type="molecule type" value="Genomic_DNA"/>
</dbReference>
<dbReference type="SUPFAM" id="SSF49265">
    <property type="entry name" value="Fibronectin type III"/>
    <property type="match status" value="1"/>
</dbReference>
<dbReference type="AlphaFoldDB" id="A0A8S9ZEI1"/>
<accession>A0A8S9ZEI1</accession>
<dbReference type="Proteomes" id="UP000605970">
    <property type="component" value="Unassembled WGS sequence"/>
</dbReference>
<protein>
    <recommendedName>
        <fullName evidence="3">Ig-like domain-containing protein</fullName>
    </recommendedName>
</protein>
<name>A0A8S9ZEI1_9BILA</name>
<dbReference type="Gene3D" id="2.60.40.10">
    <property type="entry name" value="Immunoglobulins"/>
    <property type="match status" value="1"/>
</dbReference>